<feature type="compositionally biased region" description="Polar residues" evidence="1">
    <location>
        <begin position="710"/>
        <end position="719"/>
    </location>
</feature>
<feature type="region of interest" description="Disordered" evidence="1">
    <location>
        <begin position="699"/>
        <end position="755"/>
    </location>
</feature>
<feature type="compositionally biased region" description="Acidic residues" evidence="1">
    <location>
        <begin position="654"/>
        <end position="665"/>
    </location>
</feature>
<dbReference type="SUPFAM" id="SSF47954">
    <property type="entry name" value="Cyclin-like"/>
    <property type="match status" value="1"/>
</dbReference>
<feature type="region of interest" description="Disordered" evidence="1">
    <location>
        <begin position="939"/>
        <end position="963"/>
    </location>
</feature>
<dbReference type="EMBL" id="LDAU01000194">
    <property type="protein sequence ID" value="KRX00357.1"/>
    <property type="molecule type" value="Genomic_DNA"/>
</dbReference>
<dbReference type="OrthoDB" id="337735at2759"/>
<evidence type="ECO:0000313" key="3">
    <source>
        <dbReference type="EMBL" id="KRX00357.1"/>
    </source>
</evidence>
<evidence type="ECO:0000256" key="1">
    <source>
        <dbReference type="SAM" id="MobiDB-lite"/>
    </source>
</evidence>
<feature type="compositionally biased region" description="Basic and acidic residues" evidence="1">
    <location>
        <begin position="732"/>
        <end position="754"/>
    </location>
</feature>
<dbReference type="OMA" id="CKNILIT"/>
<dbReference type="InterPro" id="IPR006671">
    <property type="entry name" value="Cyclin_N"/>
</dbReference>
<name>A0A0V0QDW4_PSEPJ</name>
<organism evidence="3 4">
    <name type="scientific">Pseudocohnilembus persalinus</name>
    <name type="common">Ciliate</name>
    <dbReference type="NCBI Taxonomy" id="266149"/>
    <lineage>
        <taxon>Eukaryota</taxon>
        <taxon>Sar</taxon>
        <taxon>Alveolata</taxon>
        <taxon>Ciliophora</taxon>
        <taxon>Intramacronucleata</taxon>
        <taxon>Oligohymenophorea</taxon>
        <taxon>Scuticociliatia</taxon>
        <taxon>Philasterida</taxon>
        <taxon>Pseudocohnilembidae</taxon>
        <taxon>Pseudocohnilembus</taxon>
    </lineage>
</organism>
<dbReference type="AlphaFoldDB" id="A0A0V0QDW4"/>
<feature type="compositionally biased region" description="Low complexity" evidence="1">
    <location>
        <begin position="419"/>
        <end position="439"/>
    </location>
</feature>
<feature type="region of interest" description="Disordered" evidence="1">
    <location>
        <begin position="23"/>
        <end position="100"/>
    </location>
</feature>
<dbReference type="Gene3D" id="1.10.472.10">
    <property type="entry name" value="Cyclin-like"/>
    <property type="match status" value="1"/>
</dbReference>
<feature type="region of interest" description="Disordered" evidence="1">
    <location>
        <begin position="639"/>
        <end position="668"/>
    </location>
</feature>
<feature type="compositionally biased region" description="Low complexity" evidence="1">
    <location>
        <begin position="482"/>
        <end position="512"/>
    </location>
</feature>
<accession>A0A0V0QDW4</accession>
<feature type="region of interest" description="Disordered" evidence="1">
    <location>
        <begin position="417"/>
        <end position="441"/>
    </location>
</feature>
<dbReference type="Proteomes" id="UP000054937">
    <property type="component" value="Unassembled WGS sequence"/>
</dbReference>
<feature type="compositionally biased region" description="Polar residues" evidence="1">
    <location>
        <begin position="65"/>
        <end position="79"/>
    </location>
</feature>
<protein>
    <submittedName>
        <fullName evidence="3">Cyclin-like protein</fullName>
    </submittedName>
</protein>
<feature type="compositionally biased region" description="Basic and acidic residues" evidence="1">
    <location>
        <begin position="456"/>
        <end position="474"/>
    </location>
</feature>
<feature type="domain" description="Cyclin N-terminal" evidence="2">
    <location>
        <begin position="1078"/>
        <end position="1172"/>
    </location>
</feature>
<reference evidence="3 4" key="1">
    <citation type="journal article" date="2015" name="Sci. Rep.">
        <title>Genome of the facultative scuticociliatosis pathogen Pseudocohnilembus persalinus provides insight into its virulence through horizontal gene transfer.</title>
        <authorList>
            <person name="Xiong J."/>
            <person name="Wang G."/>
            <person name="Cheng J."/>
            <person name="Tian M."/>
            <person name="Pan X."/>
            <person name="Warren A."/>
            <person name="Jiang C."/>
            <person name="Yuan D."/>
            <person name="Miao W."/>
        </authorList>
    </citation>
    <scope>NUCLEOTIDE SEQUENCE [LARGE SCALE GENOMIC DNA]</scope>
    <source>
        <strain evidence="3">36N120E</strain>
    </source>
</reference>
<feature type="region of interest" description="Disordered" evidence="1">
    <location>
        <begin position="327"/>
        <end position="373"/>
    </location>
</feature>
<comment type="caution">
    <text evidence="3">The sequence shown here is derived from an EMBL/GenBank/DDBJ whole genome shotgun (WGS) entry which is preliminary data.</text>
</comment>
<feature type="compositionally biased region" description="Basic and acidic residues" evidence="1">
    <location>
        <begin position="892"/>
        <end position="901"/>
    </location>
</feature>
<dbReference type="Pfam" id="PF00134">
    <property type="entry name" value="Cyclin_N"/>
    <property type="match status" value="1"/>
</dbReference>
<dbReference type="InParanoid" id="A0A0V0QDW4"/>
<evidence type="ECO:0000259" key="2">
    <source>
        <dbReference type="Pfam" id="PF00134"/>
    </source>
</evidence>
<dbReference type="CDD" id="cd20540">
    <property type="entry name" value="CYCLIN_CCNY_like"/>
    <property type="match status" value="1"/>
</dbReference>
<sequence length="1238" mass="146376">MPGHQQKFTKLLGYIKEVNQDLLEDSESSQSIQQSPYEQFSNGLQRKQKKNQLNQFQKQYQMQKSAGSANGQRVQSSKNQQQQQIRLPGVSIKSNSQQGARKLAPYGQMLNHQMNTSQNSKNKNSAQNSQKPINFQQNLLKNQTQKNEIQSGQKKTYDIKTIKSQSAQNKYKKIEEIGGDFFVENENQIQEISDNIKNILERYPQENIEQNCSNFNQKQGNKIIQMENSQKKKEIKNVPNAKTVQKRNSQGKINQGNVKLESLKQNQIQSQNKQYNKINRLDKNFMIVKNNDPLEQKIDYKDSEKMKEHISVALKSLENLNDSEIKTQNSTGNQEQSSTNIQTNQSYKSNSIKSSQQSEEILENNSQQSQKGKIKLNKSNIQSNNDNKKQQFYQQALEKAQKQAQLQAESLNYRKNKKNTQQENQQQKQQQQNQEMDQQMQKKLENEKRLKELKEKAQQKLKKEKEQEPLENKKKVQYNTYKQQVQFNKNKNNNSDNNKNNNNKNLNQQQKQGISKDDIIITHKYINGDEQMVEIKENRILDNLHKNIVKTSSSDILKATLEYQKIKQMYISFDSGQLTSTILNLDIEELCYCLGRAVVKHIEFSLKQFHGINSQKYIEFMRKQESYIQKIKQNQKQKKLEKIEENQKEQDQNKEEEEEEEDDEEEKLRQQILEKFQQNGKNQEKKQNSKIQVNKEKLENLENQEQKENSYLQESNEQGESSEDMDDLLGLKNEKKDKFDSNVKVENNSKHQEDIQMELMGYGDDDDYEDFNDFKMEEIIAKGRQLAQQQINDYKYQYMYRDNRALSRITERNEQSEIYGQTIAESNDKDKNSKLFNFSKKMDKNRQNGQKQEEQVNQKEINRQIQENQSKQLDQNQDKDKNQNNNDDQDQDITREDFEQSRSQLEEILRESQMICKEDQSEKNIEIIDEKQINFKKDKNNDIQELNDDNSYVESEEEQNNDLKQQKKYNSEFKNQNDLSQEIQSGDNSELQDSQQKNENSNDKDVDQNQNLVQNKDQDQNLDKNSDPLEFSYESKYAVVEMSYKDEEDFLNNFLLFQKTFDEQENDPLFNETPTPDIISNFCKNILITSKMEKEVPIISLVYIERLLLNSQLGITGKNWRKIIFTAMVLASKIWDDESFESDNFAKAFPVYKTKEINEMERIFLQFIKYRLYVNSYDYAKYYFIMRQFANKEKKSFPLRSLDLQTILFLQKQSSQAQSQVEQKIQKEQYLSSLNKSF</sequence>
<feature type="compositionally biased region" description="Low complexity" evidence="1">
    <location>
        <begin position="51"/>
        <end position="64"/>
    </location>
</feature>
<evidence type="ECO:0000313" key="4">
    <source>
        <dbReference type="Proteomes" id="UP000054937"/>
    </source>
</evidence>
<keyword evidence="4" id="KW-1185">Reference proteome</keyword>
<dbReference type="PANTHER" id="PTHR14248">
    <property type="entry name" value="CYCLIN Y, ISOFORM A"/>
    <property type="match status" value="1"/>
</dbReference>
<feature type="compositionally biased region" description="Basic and acidic residues" evidence="1">
    <location>
        <begin position="699"/>
        <end position="708"/>
    </location>
</feature>
<feature type="region of interest" description="Disordered" evidence="1">
    <location>
        <begin position="868"/>
        <end position="901"/>
    </location>
</feature>
<feature type="compositionally biased region" description="Polar residues" evidence="1">
    <location>
        <begin position="981"/>
        <end position="999"/>
    </location>
</feature>
<feature type="region of interest" description="Disordered" evidence="1">
    <location>
        <begin position="456"/>
        <end position="513"/>
    </location>
</feature>
<dbReference type="InterPro" id="IPR036915">
    <property type="entry name" value="Cyclin-like_sf"/>
</dbReference>
<gene>
    <name evidence="3" type="ORF">PPERSA_10856</name>
</gene>
<feature type="region of interest" description="Disordered" evidence="1">
    <location>
        <begin position="981"/>
        <end position="1008"/>
    </location>
</feature>
<proteinExistence type="predicted"/>
<feature type="compositionally biased region" description="Basic and acidic residues" evidence="1">
    <location>
        <begin position="639"/>
        <end position="653"/>
    </location>
</feature>